<sequence length="119" mass="13222">MKMIIAIVRPERLEAVEEELAKVLDEGDRYRITVDTVAGHGRQEGELELFRGQRVRSGKVQKSRITVCVNDAYVEKTIEAIERAARSDGGGAVGDGKIFVMPLEQVVRIRTGERGEKAI</sequence>
<dbReference type="PRINTS" id="PR00340">
    <property type="entry name" value="PIIGLNB"/>
</dbReference>
<evidence type="ECO:0000313" key="2">
    <source>
        <dbReference type="Proteomes" id="UP000249061"/>
    </source>
</evidence>
<dbReference type="Pfam" id="PF00543">
    <property type="entry name" value="P-II"/>
    <property type="match status" value="1"/>
</dbReference>
<name>A0A2W5SUM3_9BACT</name>
<gene>
    <name evidence="1" type="ORF">DI536_29985</name>
</gene>
<dbReference type="InterPro" id="IPR002187">
    <property type="entry name" value="N-reg_PII"/>
</dbReference>
<protein>
    <submittedName>
        <fullName evidence="1">Transcriptional regulator</fullName>
    </submittedName>
</protein>
<dbReference type="GO" id="GO:0030234">
    <property type="term" value="F:enzyme regulator activity"/>
    <property type="evidence" value="ECO:0007669"/>
    <property type="project" value="InterPro"/>
</dbReference>
<reference evidence="1 2" key="1">
    <citation type="submission" date="2017-08" db="EMBL/GenBank/DDBJ databases">
        <title>Infants hospitalized years apart are colonized by the same room-sourced microbial strains.</title>
        <authorList>
            <person name="Brooks B."/>
            <person name="Olm M.R."/>
            <person name="Firek B.A."/>
            <person name="Baker R."/>
            <person name="Thomas B.C."/>
            <person name="Morowitz M.J."/>
            <person name="Banfield J.F."/>
        </authorList>
    </citation>
    <scope>NUCLEOTIDE SEQUENCE [LARGE SCALE GENOMIC DNA]</scope>
    <source>
        <strain evidence="1">S2_003_000_R2_14</strain>
    </source>
</reference>
<evidence type="ECO:0000313" key="1">
    <source>
        <dbReference type="EMBL" id="PZR06590.1"/>
    </source>
</evidence>
<dbReference type="PROSITE" id="PS51343">
    <property type="entry name" value="PII_GLNB_DOM"/>
    <property type="match status" value="1"/>
</dbReference>
<dbReference type="GO" id="GO:0006808">
    <property type="term" value="P:regulation of nitrogen utilization"/>
    <property type="evidence" value="ECO:0007669"/>
    <property type="project" value="InterPro"/>
</dbReference>
<dbReference type="InterPro" id="IPR011322">
    <property type="entry name" value="N-reg_PII-like_a/b"/>
</dbReference>
<dbReference type="SMART" id="SM00938">
    <property type="entry name" value="P-II"/>
    <property type="match status" value="1"/>
</dbReference>
<dbReference type="Gene3D" id="3.30.70.120">
    <property type="match status" value="1"/>
</dbReference>
<organism evidence="1 2">
    <name type="scientific">Archangium gephyra</name>
    <dbReference type="NCBI Taxonomy" id="48"/>
    <lineage>
        <taxon>Bacteria</taxon>
        <taxon>Pseudomonadati</taxon>
        <taxon>Myxococcota</taxon>
        <taxon>Myxococcia</taxon>
        <taxon>Myxococcales</taxon>
        <taxon>Cystobacterineae</taxon>
        <taxon>Archangiaceae</taxon>
        <taxon>Archangium</taxon>
    </lineage>
</organism>
<accession>A0A2W5SUM3</accession>
<dbReference type="GO" id="GO:0005829">
    <property type="term" value="C:cytosol"/>
    <property type="evidence" value="ECO:0007669"/>
    <property type="project" value="TreeGrafter"/>
</dbReference>
<dbReference type="AlphaFoldDB" id="A0A2W5SUM3"/>
<comment type="caution">
    <text evidence="1">The sequence shown here is derived from an EMBL/GenBank/DDBJ whole genome shotgun (WGS) entry which is preliminary data.</text>
</comment>
<proteinExistence type="predicted"/>
<dbReference type="EMBL" id="QFQP01000037">
    <property type="protein sequence ID" value="PZR06590.1"/>
    <property type="molecule type" value="Genomic_DNA"/>
</dbReference>
<dbReference type="PANTHER" id="PTHR30115">
    <property type="entry name" value="NITROGEN REGULATORY PROTEIN P-II"/>
    <property type="match status" value="1"/>
</dbReference>
<dbReference type="InterPro" id="IPR015867">
    <property type="entry name" value="N-reg_PII/ATP_PRibTrfase_C"/>
</dbReference>
<dbReference type="Proteomes" id="UP000249061">
    <property type="component" value="Unassembled WGS sequence"/>
</dbReference>
<dbReference type="SUPFAM" id="SSF54913">
    <property type="entry name" value="GlnB-like"/>
    <property type="match status" value="1"/>
</dbReference>
<dbReference type="GO" id="GO:0005524">
    <property type="term" value="F:ATP binding"/>
    <property type="evidence" value="ECO:0007669"/>
    <property type="project" value="TreeGrafter"/>
</dbReference>